<evidence type="ECO:0000313" key="11">
    <source>
        <dbReference type="EMBL" id="UVQ97581.1"/>
    </source>
</evidence>
<evidence type="ECO:0000313" key="10">
    <source>
        <dbReference type="EMBL" id="RHH89217.1"/>
    </source>
</evidence>
<dbReference type="RefSeq" id="WP_055169860.1">
    <property type="nucleotide sequence ID" value="NZ_CACRTB010000007.1"/>
</dbReference>
<evidence type="ECO:0000313" key="8">
    <source>
        <dbReference type="EMBL" id="CUO61155.1"/>
    </source>
</evidence>
<dbReference type="InterPro" id="IPR033985">
    <property type="entry name" value="SusD-like_N"/>
</dbReference>
<dbReference type="STRING" id="47678.ERS852494_00318"/>
<dbReference type="AlphaFoldDB" id="A0A174GL35"/>
<feature type="domain" description="SusD-like N-terminal" evidence="7">
    <location>
        <begin position="108"/>
        <end position="216"/>
    </location>
</feature>
<dbReference type="Proteomes" id="UP000368418">
    <property type="component" value="Unassembled WGS sequence"/>
</dbReference>
<gene>
    <name evidence="10" type="ORF">DW190_12725</name>
    <name evidence="8" type="ORF">ERS852494_00318</name>
    <name evidence="9" type="ORF">F2Y31_01540</name>
    <name evidence="11" type="ORF">NXW23_04235</name>
</gene>
<proteinExistence type="inferred from homology"/>
<evidence type="ECO:0000256" key="3">
    <source>
        <dbReference type="ARBA" id="ARBA00022729"/>
    </source>
</evidence>
<evidence type="ECO:0000313" key="12">
    <source>
        <dbReference type="Proteomes" id="UP000095657"/>
    </source>
</evidence>
<evidence type="ECO:0000313" key="9">
    <source>
        <dbReference type="EMBL" id="KAA5503951.1"/>
    </source>
</evidence>
<sequence length="504" mass="58473">MKRIYNTLFIVGFISLFMSSCNDWLDVRPSDEIKEEYLFETGNGYRTALNGIYRKLATFDLYGSNLSWGLIDGWGLVYNLDKAPDDGGGRAMKKIATFSFKHSELTPTTDAMWDAAWNIIANCNNLAQQVENEDTLLFYDRTHERDMIFAEAIALRAYMHFDLLRIYAPSLLMNPGERTFIPYVDKYPSYLSDRQTVSYCLQHIIDDLKKAQSILLSVDKSASFSMESRFIQSYNGESRFLGYRGYRMNYYAVTAELARVYLYAQKADEAYAEAKKVIDVVESKKWFAASTSSSGFNKGNMKMMEDIIFSLYSTDLTDWDQKINHLSDNPADEYNEHYLCLGDELVNEFFGSEKSSDWRLIYQLEGKYYDYYYRTLKYNKQKEGTTYSKVNDEMIPMIRMSEVYYIAAEAIYKTDPALAQKYLSSVKKGRGIKNVDYSQVTSEEEFINMIVSDARREFVGEGQTFFMYKRLKKNLLGMEGYSWKEVEAKEENMVLPLPDSESNI</sequence>
<dbReference type="Gene3D" id="2.20.20.130">
    <property type="match status" value="1"/>
</dbReference>
<name>A0A174GL35_9BACE</name>
<reference evidence="11" key="4">
    <citation type="submission" date="2022-08" db="EMBL/GenBank/DDBJ databases">
        <title>Genome Sequencing of Bacteroides fragilis Group Isolates with Nanopore Technology.</title>
        <authorList>
            <person name="Tisza M.J."/>
            <person name="Smith D."/>
            <person name="Dekker J.P."/>
        </authorList>
    </citation>
    <scope>NUCLEOTIDE SEQUENCE</scope>
    <source>
        <strain evidence="11">BFG-474</strain>
    </source>
</reference>
<dbReference type="GO" id="GO:0009279">
    <property type="term" value="C:cell outer membrane"/>
    <property type="evidence" value="ECO:0007669"/>
    <property type="project" value="UniProtKB-SubCell"/>
</dbReference>
<reference evidence="9 14" key="3">
    <citation type="journal article" date="2019" name="Nat. Med.">
        <title>A library of human gut bacterial isolates paired with longitudinal multiomics data enables mechanistic microbiome research.</title>
        <authorList>
            <person name="Poyet M."/>
            <person name="Groussin M."/>
            <person name="Gibbons S.M."/>
            <person name="Avila-Pacheco J."/>
            <person name="Jiang X."/>
            <person name="Kearney S.M."/>
            <person name="Perrotta A.R."/>
            <person name="Berdy B."/>
            <person name="Zhao S."/>
            <person name="Lieberman T.D."/>
            <person name="Swanson P.K."/>
            <person name="Smith M."/>
            <person name="Roesemann S."/>
            <person name="Alexander J.E."/>
            <person name="Rich S.A."/>
            <person name="Livny J."/>
            <person name="Vlamakis H."/>
            <person name="Clish C."/>
            <person name="Bullock K."/>
            <person name="Deik A."/>
            <person name="Scott J."/>
            <person name="Pierce K.A."/>
            <person name="Xavier R.J."/>
            <person name="Alm E.J."/>
        </authorList>
    </citation>
    <scope>NUCLEOTIDE SEQUENCE [LARGE SCALE GENOMIC DNA]</scope>
    <source>
        <strain evidence="9 14">BIOML-A19</strain>
    </source>
</reference>
<dbReference type="Proteomes" id="UP001060260">
    <property type="component" value="Chromosome"/>
</dbReference>
<reference evidence="8 12" key="1">
    <citation type="submission" date="2015-09" db="EMBL/GenBank/DDBJ databases">
        <authorList>
            <consortium name="Pathogen Informatics"/>
        </authorList>
    </citation>
    <scope>NUCLEOTIDE SEQUENCE [LARGE SCALE GENOMIC DNA]</scope>
    <source>
        <strain evidence="8 12">2789STDY5834880</strain>
    </source>
</reference>
<dbReference type="Proteomes" id="UP000283512">
    <property type="component" value="Unassembled WGS sequence"/>
</dbReference>
<evidence type="ECO:0000259" key="6">
    <source>
        <dbReference type="Pfam" id="PF07980"/>
    </source>
</evidence>
<comment type="similarity">
    <text evidence="2">Belongs to the SusD family.</text>
</comment>
<dbReference type="Gene3D" id="1.25.40.900">
    <property type="match status" value="1"/>
</dbReference>
<dbReference type="Gene3D" id="1.25.40.390">
    <property type="match status" value="1"/>
</dbReference>
<dbReference type="Pfam" id="PF14322">
    <property type="entry name" value="SusD-like_3"/>
    <property type="match status" value="1"/>
</dbReference>
<keyword evidence="4" id="KW-0472">Membrane</keyword>
<dbReference type="PROSITE" id="PS51257">
    <property type="entry name" value="PROKAR_LIPOPROTEIN"/>
    <property type="match status" value="1"/>
</dbReference>
<dbReference type="EMBL" id="CP103166">
    <property type="protein sequence ID" value="UVQ97581.1"/>
    <property type="molecule type" value="Genomic_DNA"/>
</dbReference>
<evidence type="ECO:0000313" key="13">
    <source>
        <dbReference type="Proteomes" id="UP000283512"/>
    </source>
</evidence>
<comment type="subcellular location">
    <subcellularLocation>
        <location evidence="1">Cell outer membrane</location>
    </subcellularLocation>
</comment>
<keyword evidence="3" id="KW-0732">Signal</keyword>
<evidence type="ECO:0000256" key="2">
    <source>
        <dbReference type="ARBA" id="ARBA00006275"/>
    </source>
</evidence>
<protein>
    <submittedName>
        <fullName evidence="8 9">SusD family</fullName>
    </submittedName>
</protein>
<dbReference type="Pfam" id="PF07980">
    <property type="entry name" value="SusD_RagB"/>
    <property type="match status" value="1"/>
</dbReference>
<dbReference type="InterPro" id="IPR012944">
    <property type="entry name" value="SusD_RagB_dom"/>
</dbReference>
<evidence type="ECO:0000313" key="14">
    <source>
        <dbReference type="Proteomes" id="UP000368418"/>
    </source>
</evidence>
<dbReference type="EMBL" id="CZAI01000001">
    <property type="protein sequence ID" value="CUO61155.1"/>
    <property type="molecule type" value="Genomic_DNA"/>
</dbReference>
<organism evidence="8 12">
    <name type="scientific">Bacteroides caccae</name>
    <dbReference type="NCBI Taxonomy" id="47678"/>
    <lineage>
        <taxon>Bacteria</taxon>
        <taxon>Pseudomonadati</taxon>
        <taxon>Bacteroidota</taxon>
        <taxon>Bacteroidia</taxon>
        <taxon>Bacteroidales</taxon>
        <taxon>Bacteroidaceae</taxon>
        <taxon>Bacteroides</taxon>
    </lineage>
</organism>
<evidence type="ECO:0000256" key="1">
    <source>
        <dbReference type="ARBA" id="ARBA00004442"/>
    </source>
</evidence>
<feature type="domain" description="RagB/SusD" evidence="6">
    <location>
        <begin position="365"/>
        <end position="481"/>
    </location>
</feature>
<keyword evidence="5" id="KW-0998">Cell outer membrane</keyword>
<evidence type="ECO:0000256" key="4">
    <source>
        <dbReference type="ARBA" id="ARBA00023136"/>
    </source>
</evidence>
<dbReference type="Proteomes" id="UP000095657">
    <property type="component" value="Unassembled WGS sequence"/>
</dbReference>
<dbReference type="InterPro" id="IPR011990">
    <property type="entry name" value="TPR-like_helical_dom_sf"/>
</dbReference>
<dbReference type="EMBL" id="VVYD01000001">
    <property type="protein sequence ID" value="KAA5503951.1"/>
    <property type="molecule type" value="Genomic_DNA"/>
</dbReference>
<dbReference type="SUPFAM" id="SSF48452">
    <property type="entry name" value="TPR-like"/>
    <property type="match status" value="1"/>
</dbReference>
<evidence type="ECO:0000256" key="5">
    <source>
        <dbReference type="ARBA" id="ARBA00023237"/>
    </source>
</evidence>
<evidence type="ECO:0000259" key="7">
    <source>
        <dbReference type="Pfam" id="PF14322"/>
    </source>
</evidence>
<accession>A0A174GL35</accession>
<reference evidence="10 13" key="2">
    <citation type="submission" date="2018-08" db="EMBL/GenBank/DDBJ databases">
        <title>A genome reference for cultivated species of the human gut microbiota.</title>
        <authorList>
            <person name="Zou Y."/>
            <person name="Xue W."/>
            <person name="Luo G."/>
        </authorList>
    </citation>
    <scope>NUCLEOTIDE SEQUENCE [LARGE SCALE GENOMIC DNA]</scope>
    <source>
        <strain evidence="10 13">AM16-49B</strain>
    </source>
</reference>
<dbReference type="EMBL" id="QRKD01000011">
    <property type="protein sequence ID" value="RHH89217.1"/>
    <property type="molecule type" value="Genomic_DNA"/>
</dbReference>